<reference evidence="2" key="1">
    <citation type="submission" date="2020-01" db="EMBL/GenBank/DDBJ databases">
        <title>Genome sequence of Kobresia littledalei, the first chromosome-level genome in the family Cyperaceae.</title>
        <authorList>
            <person name="Qu G."/>
        </authorList>
    </citation>
    <scope>NUCLEOTIDE SEQUENCE</scope>
    <source>
        <strain evidence="2">C.B.Clarke</strain>
        <tissue evidence="2">Leaf</tissue>
    </source>
</reference>
<feature type="compositionally biased region" description="Polar residues" evidence="1">
    <location>
        <begin position="1"/>
        <end position="22"/>
    </location>
</feature>
<dbReference type="OrthoDB" id="1091833at2759"/>
<proteinExistence type="predicted"/>
<protein>
    <submittedName>
        <fullName evidence="2">Uncharacterized protein</fullName>
    </submittedName>
</protein>
<dbReference type="AlphaFoldDB" id="A0A833QE69"/>
<evidence type="ECO:0000256" key="1">
    <source>
        <dbReference type="SAM" id="MobiDB-lite"/>
    </source>
</evidence>
<accession>A0A833QE69</accession>
<evidence type="ECO:0000313" key="2">
    <source>
        <dbReference type="EMBL" id="KAF3322490.1"/>
    </source>
</evidence>
<sequence>MAQVATATPQTGPSSQSSNASQCRCRPGCGLGRLMQKLRKQSRLLCTASRPATFRCQYDPLSYARNFDRDGFELDDESAQFHYSFSSRFVAITNPGISSGLSSNR</sequence>
<name>A0A833QE69_9POAL</name>
<evidence type="ECO:0000313" key="3">
    <source>
        <dbReference type="Proteomes" id="UP000623129"/>
    </source>
</evidence>
<feature type="region of interest" description="Disordered" evidence="1">
    <location>
        <begin position="1"/>
        <end position="23"/>
    </location>
</feature>
<comment type="caution">
    <text evidence="2">The sequence shown here is derived from an EMBL/GenBank/DDBJ whole genome shotgun (WGS) entry which is preliminary data.</text>
</comment>
<dbReference type="PANTHER" id="PTHR33168">
    <property type="entry name" value="STRESS INDUCED PROTEIN-RELATED"/>
    <property type="match status" value="1"/>
</dbReference>
<dbReference type="EMBL" id="SWLB01000025">
    <property type="protein sequence ID" value="KAF3322490.1"/>
    <property type="molecule type" value="Genomic_DNA"/>
</dbReference>
<dbReference type="Proteomes" id="UP000623129">
    <property type="component" value="Unassembled WGS sequence"/>
</dbReference>
<organism evidence="2 3">
    <name type="scientific">Carex littledalei</name>
    <dbReference type="NCBI Taxonomy" id="544730"/>
    <lineage>
        <taxon>Eukaryota</taxon>
        <taxon>Viridiplantae</taxon>
        <taxon>Streptophyta</taxon>
        <taxon>Embryophyta</taxon>
        <taxon>Tracheophyta</taxon>
        <taxon>Spermatophyta</taxon>
        <taxon>Magnoliopsida</taxon>
        <taxon>Liliopsida</taxon>
        <taxon>Poales</taxon>
        <taxon>Cyperaceae</taxon>
        <taxon>Cyperoideae</taxon>
        <taxon>Cariceae</taxon>
        <taxon>Carex</taxon>
        <taxon>Carex subgen. Euthyceras</taxon>
    </lineage>
</organism>
<gene>
    <name evidence="2" type="ORF">FCM35_KLT13631</name>
</gene>
<keyword evidence="3" id="KW-1185">Reference proteome</keyword>